<feature type="compositionally biased region" description="Acidic residues" evidence="1">
    <location>
        <begin position="700"/>
        <end position="716"/>
    </location>
</feature>
<protein>
    <submittedName>
        <fullName evidence="3">Uncharacterized protein</fullName>
    </submittedName>
</protein>
<organism evidence="3 4">
    <name type="scientific">Fragilariopsis cylindrus CCMP1102</name>
    <dbReference type="NCBI Taxonomy" id="635003"/>
    <lineage>
        <taxon>Eukaryota</taxon>
        <taxon>Sar</taxon>
        <taxon>Stramenopiles</taxon>
        <taxon>Ochrophyta</taxon>
        <taxon>Bacillariophyta</taxon>
        <taxon>Bacillariophyceae</taxon>
        <taxon>Bacillariophycidae</taxon>
        <taxon>Bacillariales</taxon>
        <taxon>Bacillariaceae</taxon>
        <taxon>Fragilariopsis</taxon>
    </lineage>
</organism>
<dbReference type="InParanoid" id="A0A1E7FIV9"/>
<feature type="region of interest" description="Disordered" evidence="1">
    <location>
        <begin position="664"/>
        <end position="727"/>
    </location>
</feature>
<evidence type="ECO:0000313" key="4">
    <source>
        <dbReference type="Proteomes" id="UP000095751"/>
    </source>
</evidence>
<feature type="chain" id="PRO_5009193133" evidence="2">
    <location>
        <begin position="27"/>
        <end position="727"/>
    </location>
</feature>
<accession>A0A1E7FIV9</accession>
<evidence type="ECO:0000313" key="3">
    <source>
        <dbReference type="EMBL" id="OEU18077.1"/>
    </source>
</evidence>
<reference evidence="3 4" key="1">
    <citation type="submission" date="2016-09" db="EMBL/GenBank/DDBJ databases">
        <title>Extensive genetic diversity and differential bi-allelic expression allows diatom success in the polar Southern Ocean.</title>
        <authorList>
            <consortium name="DOE Joint Genome Institute"/>
            <person name="Mock T."/>
            <person name="Otillar R.P."/>
            <person name="Strauss J."/>
            <person name="Dupont C."/>
            <person name="Frickenhaus S."/>
            <person name="Maumus F."/>
            <person name="Mcmullan M."/>
            <person name="Sanges R."/>
            <person name="Schmutz J."/>
            <person name="Toseland A."/>
            <person name="Valas R."/>
            <person name="Veluchamy A."/>
            <person name="Ward B.J."/>
            <person name="Allen A."/>
            <person name="Barry K."/>
            <person name="Falciatore A."/>
            <person name="Ferrante M."/>
            <person name="Fortunato A.E."/>
            <person name="Gloeckner G."/>
            <person name="Gruber A."/>
            <person name="Hipkin R."/>
            <person name="Janech M."/>
            <person name="Kroth P."/>
            <person name="Leese F."/>
            <person name="Lindquist E."/>
            <person name="Lyon B.R."/>
            <person name="Martin J."/>
            <person name="Mayer C."/>
            <person name="Parker M."/>
            <person name="Quesneville H."/>
            <person name="Raymond J."/>
            <person name="Uhlig C."/>
            <person name="Valentin K.U."/>
            <person name="Worden A.Z."/>
            <person name="Armbrust E.V."/>
            <person name="Bowler C."/>
            <person name="Green B."/>
            <person name="Moulton V."/>
            <person name="Van Oosterhout C."/>
            <person name="Grigoriev I."/>
        </authorList>
    </citation>
    <scope>NUCLEOTIDE SEQUENCE [LARGE SCALE GENOMIC DNA]</scope>
    <source>
        <strain evidence="3 4">CCMP1102</strain>
    </source>
</reference>
<dbReference type="AlphaFoldDB" id="A0A1E7FIV9"/>
<dbReference type="EMBL" id="KV784357">
    <property type="protein sequence ID" value="OEU18077.1"/>
    <property type="molecule type" value="Genomic_DNA"/>
</dbReference>
<feature type="compositionally biased region" description="Acidic residues" evidence="1">
    <location>
        <begin position="669"/>
        <end position="693"/>
    </location>
</feature>
<evidence type="ECO:0000256" key="1">
    <source>
        <dbReference type="SAM" id="MobiDB-lite"/>
    </source>
</evidence>
<feature type="region of interest" description="Disordered" evidence="1">
    <location>
        <begin position="38"/>
        <end position="78"/>
    </location>
</feature>
<keyword evidence="4" id="KW-1185">Reference proteome</keyword>
<gene>
    <name evidence="3" type="ORF">FRACYDRAFT_261059</name>
</gene>
<evidence type="ECO:0000256" key="2">
    <source>
        <dbReference type="SAM" id="SignalP"/>
    </source>
</evidence>
<dbReference type="Proteomes" id="UP000095751">
    <property type="component" value="Unassembled WGS sequence"/>
</dbReference>
<keyword evidence="2" id="KW-0732">Signal</keyword>
<sequence>MLLFKMQNSVFALAVATMMLIASSSTTTSVVSAIGNTSGGGIRGATSKDADPTQVQFSNNNNNQGHQRRRHLQKNDKNNAAVTVPAPVVASPTSPPAPVAPPTPTGVNEWTSRCNFETRQLNNCVPSSGNAQEGCRNCLYASTFSSGNAIAGCRSFCQSACDVFANAFYNCGAMIIAPTLTPVPPVVPDSTPTDPPIALVDPISLSFTQTGCPATGVSGQDCTVPSPFLYQECYYGGNMRCTCRSDGGVFMCNLDPSGSVQAPLTPVPPVVPAPADTPIISTDPAPPVSMEMGGTGCPARLSDFEDGSSCAGLVPDDKASIGCGYEEIVGSPPISSEEIICECDKANPLWACRSLGLTPIAAPNECPPQDSPPANGDSCAGLLVTENSAQTCMFSRRFSSSSEFETFNCECSNAAGSTVDLWSCDGSFMPVVAPSLMPAGQIQPSTTIPVPAAPTAPTATTPTECGTFPGDGTTCAGVLPVGLSSASCNYSQTITTDGVPLDETATCECDAATEVWNCVGSLTPAPPNAVPVVPTMMPILSGVPAPTMMPILSGVPVPTETTPPAPADGSIAIPDSVDFSSGSAICPAKITNCEPCAEFFPNAIEGSCTQYTQITYEGVVTPFQIQCRCPEQEIDTPTWSCRFIGGTENSITIPASPICAPENYIPSEDFPDDFTDPEGPDDFNDPEGPEDFIDPVGPVESEDFTDPEEDVPDPELEFINPELDFSP</sequence>
<proteinExistence type="predicted"/>
<name>A0A1E7FIV9_9STRA</name>
<dbReference type="KEGG" id="fcy:FRACYDRAFT_261059"/>
<feature type="signal peptide" evidence="2">
    <location>
        <begin position="1"/>
        <end position="26"/>
    </location>
</feature>